<dbReference type="Ensembl" id="ENSNNAT00000021483.1">
    <property type="protein sequence ID" value="ENSNNAP00000020479.1"/>
    <property type="gene ID" value="ENSNNAG00000013569.1"/>
</dbReference>
<keyword evidence="4" id="KW-1185">Reference proteome</keyword>
<evidence type="ECO:0000259" key="2">
    <source>
        <dbReference type="PROSITE" id="PS50835"/>
    </source>
</evidence>
<dbReference type="InterPro" id="IPR007110">
    <property type="entry name" value="Ig-like_dom"/>
</dbReference>
<dbReference type="InterPro" id="IPR013783">
    <property type="entry name" value="Ig-like_fold"/>
</dbReference>
<dbReference type="SUPFAM" id="SSF48726">
    <property type="entry name" value="Immunoglobulin"/>
    <property type="match status" value="1"/>
</dbReference>
<dbReference type="GO" id="GO:0008046">
    <property type="term" value="F:axon guidance receptor activity"/>
    <property type="evidence" value="ECO:0007669"/>
    <property type="project" value="TreeGrafter"/>
</dbReference>
<dbReference type="OrthoDB" id="5985519at2759"/>
<dbReference type="Proteomes" id="UP000694559">
    <property type="component" value="Unplaced"/>
</dbReference>
<evidence type="ECO:0000256" key="1">
    <source>
        <dbReference type="SAM" id="Phobius"/>
    </source>
</evidence>
<name>A0A8C6XY94_NAJNA</name>
<proteinExistence type="predicted"/>
<dbReference type="Gene3D" id="2.60.40.10">
    <property type="entry name" value="Immunoglobulins"/>
    <property type="match status" value="1"/>
</dbReference>
<feature type="transmembrane region" description="Helical" evidence="1">
    <location>
        <begin position="6"/>
        <end position="29"/>
    </location>
</feature>
<reference evidence="3" key="1">
    <citation type="submission" date="2025-08" db="UniProtKB">
        <authorList>
            <consortium name="Ensembl"/>
        </authorList>
    </citation>
    <scope>IDENTIFICATION</scope>
</reference>
<dbReference type="GO" id="GO:0030424">
    <property type="term" value="C:axon"/>
    <property type="evidence" value="ECO:0007669"/>
    <property type="project" value="TreeGrafter"/>
</dbReference>
<sequence length="150" mass="16941">ALAVKGLPSLLLFFLGGSFQKVFVIHYLLTFSQILLRDSDVILECEALGTPPLEVYWLKDNKPVRSSRKHRIITEKSLFSLQLQGSDSGSYTCEATNEAGENQCSAYLTVKGLDGFFLIGKIILHFSFILNLLHSHIIDYLWGHFSSHFF</sequence>
<accession>A0A8C6XY94</accession>
<evidence type="ECO:0000313" key="3">
    <source>
        <dbReference type="Ensembl" id="ENSNNAP00000020479.1"/>
    </source>
</evidence>
<keyword evidence="1" id="KW-0472">Membrane</keyword>
<keyword evidence="1" id="KW-1133">Transmembrane helix</keyword>
<dbReference type="GO" id="GO:0050808">
    <property type="term" value="P:synapse organization"/>
    <property type="evidence" value="ECO:0007669"/>
    <property type="project" value="TreeGrafter"/>
</dbReference>
<dbReference type="GO" id="GO:0007156">
    <property type="term" value="P:homophilic cell adhesion via plasma membrane adhesion molecules"/>
    <property type="evidence" value="ECO:0007669"/>
    <property type="project" value="TreeGrafter"/>
</dbReference>
<dbReference type="GO" id="GO:0043025">
    <property type="term" value="C:neuronal cell body"/>
    <property type="evidence" value="ECO:0007669"/>
    <property type="project" value="TreeGrafter"/>
</dbReference>
<dbReference type="InterPro" id="IPR050958">
    <property type="entry name" value="Cell_Adh-Cytoskel_Orgn"/>
</dbReference>
<feature type="domain" description="Ig-like" evidence="2">
    <location>
        <begin position="8"/>
        <end position="109"/>
    </location>
</feature>
<dbReference type="InterPro" id="IPR013098">
    <property type="entry name" value="Ig_I-set"/>
</dbReference>
<dbReference type="Pfam" id="PF07679">
    <property type="entry name" value="I-set"/>
    <property type="match status" value="1"/>
</dbReference>
<dbReference type="PANTHER" id="PTHR45080">
    <property type="entry name" value="CONTACTIN 5"/>
    <property type="match status" value="1"/>
</dbReference>
<organism evidence="3 4">
    <name type="scientific">Naja naja</name>
    <name type="common">Indian cobra</name>
    <dbReference type="NCBI Taxonomy" id="35670"/>
    <lineage>
        <taxon>Eukaryota</taxon>
        <taxon>Metazoa</taxon>
        <taxon>Chordata</taxon>
        <taxon>Craniata</taxon>
        <taxon>Vertebrata</taxon>
        <taxon>Euteleostomi</taxon>
        <taxon>Lepidosauria</taxon>
        <taxon>Squamata</taxon>
        <taxon>Bifurcata</taxon>
        <taxon>Unidentata</taxon>
        <taxon>Episquamata</taxon>
        <taxon>Toxicofera</taxon>
        <taxon>Serpentes</taxon>
        <taxon>Colubroidea</taxon>
        <taxon>Elapidae</taxon>
        <taxon>Elapinae</taxon>
        <taxon>Naja</taxon>
    </lineage>
</organism>
<dbReference type="InterPro" id="IPR003599">
    <property type="entry name" value="Ig_sub"/>
</dbReference>
<keyword evidence="1" id="KW-0812">Transmembrane</keyword>
<dbReference type="PANTHER" id="PTHR45080:SF32">
    <property type="entry name" value="MAM DOMAIN CONTAINING GLYCOSYLPHOSPHATIDYLINOSITOL ANCHOR 1"/>
    <property type="match status" value="1"/>
</dbReference>
<dbReference type="InterPro" id="IPR036179">
    <property type="entry name" value="Ig-like_dom_sf"/>
</dbReference>
<dbReference type="FunFam" id="2.60.40.10:FF:000022">
    <property type="entry name" value="Cardiac titin"/>
    <property type="match status" value="1"/>
</dbReference>
<reference evidence="3" key="2">
    <citation type="submission" date="2025-09" db="UniProtKB">
        <authorList>
            <consortium name="Ensembl"/>
        </authorList>
    </citation>
    <scope>IDENTIFICATION</scope>
</reference>
<dbReference type="SMART" id="SM00408">
    <property type="entry name" value="IGc2"/>
    <property type="match status" value="1"/>
</dbReference>
<dbReference type="AlphaFoldDB" id="A0A8C6XY94"/>
<protein>
    <recommendedName>
        <fullName evidence="2">Ig-like domain-containing protein</fullName>
    </recommendedName>
</protein>
<dbReference type="GO" id="GO:0005886">
    <property type="term" value="C:plasma membrane"/>
    <property type="evidence" value="ECO:0007669"/>
    <property type="project" value="TreeGrafter"/>
</dbReference>
<dbReference type="SMART" id="SM00409">
    <property type="entry name" value="IG"/>
    <property type="match status" value="1"/>
</dbReference>
<dbReference type="GeneTree" id="ENSGT00960000187365"/>
<evidence type="ECO:0000313" key="4">
    <source>
        <dbReference type="Proteomes" id="UP000694559"/>
    </source>
</evidence>
<dbReference type="InterPro" id="IPR003598">
    <property type="entry name" value="Ig_sub2"/>
</dbReference>
<dbReference type="PROSITE" id="PS50835">
    <property type="entry name" value="IG_LIKE"/>
    <property type="match status" value="1"/>
</dbReference>